<reference evidence="3" key="1">
    <citation type="submission" date="2025-08" db="UniProtKB">
        <authorList>
            <consortium name="RefSeq"/>
        </authorList>
    </citation>
    <scope>IDENTIFICATION</scope>
    <source>
        <tissue evidence="3">Muscle</tissue>
    </source>
</reference>
<dbReference type="Proteomes" id="UP000504611">
    <property type="component" value="Unplaced"/>
</dbReference>
<dbReference type="AlphaFoldDB" id="A0A6I9NU98"/>
<proteinExistence type="predicted"/>
<dbReference type="KEGG" id="ncc:104953261"/>
<feature type="region of interest" description="Disordered" evidence="1">
    <location>
        <begin position="1"/>
        <end position="22"/>
    </location>
</feature>
<evidence type="ECO:0000256" key="1">
    <source>
        <dbReference type="SAM" id="MobiDB-lite"/>
    </source>
</evidence>
<organism evidence="2 3">
    <name type="scientific">Notothenia coriiceps</name>
    <name type="common">black rockcod</name>
    <dbReference type="NCBI Taxonomy" id="8208"/>
    <lineage>
        <taxon>Eukaryota</taxon>
        <taxon>Metazoa</taxon>
        <taxon>Chordata</taxon>
        <taxon>Craniata</taxon>
        <taxon>Vertebrata</taxon>
        <taxon>Euteleostomi</taxon>
        <taxon>Actinopterygii</taxon>
        <taxon>Neopterygii</taxon>
        <taxon>Teleostei</taxon>
        <taxon>Neoteleostei</taxon>
        <taxon>Acanthomorphata</taxon>
        <taxon>Eupercaria</taxon>
        <taxon>Perciformes</taxon>
        <taxon>Notothenioidei</taxon>
        <taxon>Nototheniidae</taxon>
        <taxon>Notothenia</taxon>
    </lineage>
</organism>
<sequence>MKASARATRRIPPQTKKRSRAHSTLLYRAHKEVHPAGMKIPDFLAGRLSFPKPVLLRLVSSEASRLSKSNRLKVITRHEIRAAVIIIQRRIRTRAAA</sequence>
<keyword evidence="2" id="KW-1185">Reference proteome</keyword>
<evidence type="ECO:0000313" key="2">
    <source>
        <dbReference type="Proteomes" id="UP000504611"/>
    </source>
</evidence>
<dbReference type="GeneID" id="104953261"/>
<name>A0A6I9NU98_9TELE</name>
<gene>
    <name evidence="3" type="primary">LOC104953261</name>
</gene>
<dbReference type="RefSeq" id="XP_010778485.1">
    <property type="nucleotide sequence ID" value="XM_010780183.1"/>
</dbReference>
<evidence type="ECO:0000313" key="3">
    <source>
        <dbReference type="RefSeq" id="XP_010778485.1"/>
    </source>
</evidence>
<dbReference type="OrthoDB" id="8853974at2759"/>
<protein>
    <submittedName>
        <fullName evidence="3">Histone H2B-like</fullName>
    </submittedName>
</protein>
<accession>A0A6I9NU98</accession>